<dbReference type="InterPro" id="IPR025857">
    <property type="entry name" value="MacB_PCD"/>
</dbReference>
<feature type="transmembrane region" description="Helical" evidence="7">
    <location>
        <begin position="302"/>
        <end position="327"/>
    </location>
</feature>
<dbReference type="InterPro" id="IPR050250">
    <property type="entry name" value="Macrolide_Exporter_MacB"/>
</dbReference>
<dbReference type="Pfam" id="PF12704">
    <property type="entry name" value="MacB_PCD"/>
    <property type="match status" value="1"/>
</dbReference>
<comment type="caution">
    <text evidence="10">The sequence shown here is derived from an EMBL/GenBank/DDBJ whole genome shotgun (WGS) entry which is preliminary data.</text>
</comment>
<reference evidence="10" key="1">
    <citation type="submission" date="2019-09" db="EMBL/GenBank/DDBJ databases">
        <title>Characterisation of the sponge microbiome using genome-centric metagenomics.</title>
        <authorList>
            <person name="Engelberts J.P."/>
            <person name="Robbins S.J."/>
            <person name="De Goeij J.M."/>
            <person name="Aranda M."/>
            <person name="Bell S.C."/>
            <person name="Webster N.S."/>
        </authorList>
    </citation>
    <scope>NUCLEOTIDE SEQUENCE</scope>
    <source>
        <strain evidence="10">SB0662_bin_9</strain>
    </source>
</reference>
<sequence>MGVPNCSSRSSRTNSRSTATVNLASHLRTALEVLLQHRVRSGLTVMGITIGISSTVVMLALGRGVQDQIEQSFSQAGVTLLTVIPRTPPGASGSAQSYKLYWTDYEVLVAPGRIPHLLDAVPLASSMTDVLWQNRRVRGRLLGATAAYQQSAGLRLALGEFLSDEDDRSMRLVAVLGSRLASDLYTQGAYPLDTSLSVAGKRFRVIGVLAPTRTETDYQVIVPFHTMQKRLRRVASVSGSPVVDEIRIRVGDRDQVDDARRAIEEVLRPHRGVGLLDQDNFRIVTMEAGREAVQGIADSLTLFLAAIAGISLFVGGVGVTNIMLVSLGERTREIGIRYAVGATVRDITAMFLWESVILCGIGGVTGISLCAYGVVLIRALSDIPAKLSIDTVVLALVVSLTVGLLAGIYPALRARRLAPAEALRSL</sequence>
<keyword evidence="5 7" id="KW-0472">Membrane</keyword>
<comment type="similarity">
    <text evidence="6">Belongs to the ABC-4 integral membrane protein family.</text>
</comment>
<evidence type="ECO:0000256" key="1">
    <source>
        <dbReference type="ARBA" id="ARBA00004651"/>
    </source>
</evidence>
<dbReference type="GO" id="GO:0022857">
    <property type="term" value="F:transmembrane transporter activity"/>
    <property type="evidence" value="ECO:0007669"/>
    <property type="project" value="TreeGrafter"/>
</dbReference>
<organism evidence="10">
    <name type="scientific">Caldilineaceae bacterium SB0662_bin_9</name>
    <dbReference type="NCBI Taxonomy" id="2605258"/>
    <lineage>
        <taxon>Bacteria</taxon>
        <taxon>Bacillati</taxon>
        <taxon>Chloroflexota</taxon>
        <taxon>Caldilineae</taxon>
        <taxon>Caldilineales</taxon>
        <taxon>Caldilineaceae</taxon>
    </lineage>
</organism>
<name>A0A6B1DXM3_9CHLR</name>
<keyword evidence="4 7" id="KW-1133">Transmembrane helix</keyword>
<evidence type="ECO:0000256" key="3">
    <source>
        <dbReference type="ARBA" id="ARBA00022692"/>
    </source>
</evidence>
<dbReference type="GO" id="GO:0005886">
    <property type="term" value="C:plasma membrane"/>
    <property type="evidence" value="ECO:0007669"/>
    <property type="project" value="UniProtKB-SubCell"/>
</dbReference>
<comment type="subcellular location">
    <subcellularLocation>
        <location evidence="1">Cell membrane</location>
        <topology evidence="1">Multi-pass membrane protein</topology>
    </subcellularLocation>
</comment>
<feature type="domain" description="ABC3 transporter permease C-terminal" evidence="8">
    <location>
        <begin position="306"/>
        <end position="419"/>
    </location>
</feature>
<dbReference type="Pfam" id="PF02687">
    <property type="entry name" value="FtsX"/>
    <property type="match status" value="1"/>
</dbReference>
<feature type="transmembrane region" description="Helical" evidence="7">
    <location>
        <begin position="355"/>
        <end position="380"/>
    </location>
</feature>
<evidence type="ECO:0000259" key="9">
    <source>
        <dbReference type="Pfam" id="PF12704"/>
    </source>
</evidence>
<keyword evidence="2" id="KW-1003">Cell membrane</keyword>
<keyword evidence="3 7" id="KW-0812">Transmembrane</keyword>
<protein>
    <submittedName>
        <fullName evidence="10">ABC transporter permease</fullName>
    </submittedName>
</protein>
<proteinExistence type="inferred from homology"/>
<evidence type="ECO:0000256" key="4">
    <source>
        <dbReference type="ARBA" id="ARBA00022989"/>
    </source>
</evidence>
<dbReference type="PANTHER" id="PTHR30572:SF4">
    <property type="entry name" value="ABC TRANSPORTER PERMEASE YTRF"/>
    <property type="match status" value="1"/>
</dbReference>
<accession>A0A6B1DXM3</accession>
<dbReference type="AlphaFoldDB" id="A0A6B1DXM3"/>
<dbReference type="PANTHER" id="PTHR30572">
    <property type="entry name" value="MEMBRANE COMPONENT OF TRANSPORTER-RELATED"/>
    <property type="match status" value="1"/>
</dbReference>
<evidence type="ECO:0000256" key="6">
    <source>
        <dbReference type="ARBA" id="ARBA00038076"/>
    </source>
</evidence>
<gene>
    <name evidence="10" type="ORF">F4Y08_16840</name>
</gene>
<dbReference type="EMBL" id="VXPY01000121">
    <property type="protein sequence ID" value="MYD91968.1"/>
    <property type="molecule type" value="Genomic_DNA"/>
</dbReference>
<evidence type="ECO:0000256" key="7">
    <source>
        <dbReference type="SAM" id="Phobius"/>
    </source>
</evidence>
<evidence type="ECO:0000259" key="8">
    <source>
        <dbReference type="Pfam" id="PF02687"/>
    </source>
</evidence>
<evidence type="ECO:0000256" key="2">
    <source>
        <dbReference type="ARBA" id="ARBA00022475"/>
    </source>
</evidence>
<evidence type="ECO:0000313" key="10">
    <source>
        <dbReference type="EMBL" id="MYD91968.1"/>
    </source>
</evidence>
<evidence type="ECO:0000256" key="5">
    <source>
        <dbReference type="ARBA" id="ARBA00023136"/>
    </source>
</evidence>
<dbReference type="InterPro" id="IPR003838">
    <property type="entry name" value="ABC3_permease_C"/>
</dbReference>
<feature type="transmembrane region" description="Helical" evidence="7">
    <location>
        <begin position="392"/>
        <end position="412"/>
    </location>
</feature>
<feature type="domain" description="MacB-like periplasmic core" evidence="9">
    <location>
        <begin position="41"/>
        <end position="265"/>
    </location>
</feature>